<evidence type="ECO:0000313" key="2">
    <source>
        <dbReference type="EMBL" id="ABD25756.1"/>
    </source>
</evidence>
<accession>Q2G8R7</accession>
<keyword evidence="3" id="KW-1185">Reference proteome</keyword>
<name>Q2G8R7_NOVAD</name>
<dbReference type="Proteomes" id="UP000009134">
    <property type="component" value="Chromosome"/>
</dbReference>
<dbReference type="EMBL" id="CP000248">
    <property type="protein sequence ID" value="ABD25756.1"/>
    <property type="molecule type" value="Genomic_DNA"/>
</dbReference>
<protein>
    <submittedName>
        <fullName evidence="2">Uncharacterized protein</fullName>
    </submittedName>
</protein>
<dbReference type="HOGENOM" id="CLU_290677_0_0_5"/>
<keyword evidence="1" id="KW-1133">Transmembrane helix</keyword>
<dbReference type="KEGG" id="nar:Saro_1312"/>
<keyword evidence="1" id="KW-0812">Transmembrane</keyword>
<reference evidence="3" key="1">
    <citation type="submission" date="2006-01" db="EMBL/GenBank/DDBJ databases">
        <title>Complete sequence of Novosphingobium aromaticivorans DSM 12444.</title>
        <authorList>
            <consortium name="US DOE Joint Genome Institute"/>
            <person name="Copeland A."/>
            <person name="Lucas S."/>
            <person name="Lapidus A."/>
            <person name="Barry K."/>
            <person name="Detter J.C."/>
            <person name="Glavina T."/>
            <person name="Hammon N."/>
            <person name="Israni S."/>
            <person name="Pitluck S."/>
            <person name="Chain P."/>
            <person name="Malfatti S."/>
            <person name="Shin M."/>
            <person name="Vergez L."/>
            <person name="Schmutz J."/>
            <person name="Larimer F."/>
            <person name="Land M."/>
            <person name="Kyrpides N."/>
            <person name="Ivanova N."/>
            <person name="Fredrickson J."/>
            <person name="Balkwill D."/>
            <person name="Romine M.F."/>
            <person name="Richardson P."/>
        </authorList>
    </citation>
    <scope>NUCLEOTIDE SEQUENCE [LARGE SCALE GENOMIC DNA]</scope>
    <source>
        <strain evidence="3">ATCC 700278 / DSM 12444 / CCUG 56034 / CIP 105152 / NBRC 16084 / F199</strain>
    </source>
</reference>
<dbReference type="STRING" id="279238.Saro_1312"/>
<dbReference type="RefSeq" id="WP_011444970.1">
    <property type="nucleotide sequence ID" value="NC_007794.1"/>
</dbReference>
<organism evidence="2 3">
    <name type="scientific">Novosphingobium aromaticivorans (strain ATCC 700278 / DSM 12444 / CCUG 56034 / CIP 105152 / NBRC 16084 / F199)</name>
    <dbReference type="NCBI Taxonomy" id="279238"/>
    <lineage>
        <taxon>Bacteria</taxon>
        <taxon>Pseudomonadati</taxon>
        <taxon>Pseudomonadota</taxon>
        <taxon>Alphaproteobacteria</taxon>
        <taxon>Sphingomonadales</taxon>
        <taxon>Sphingomonadaceae</taxon>
        <taxon>Novosphingobium</taxon>
    </lineage>
</organism>
<dbReference type="eggNOG" id="COG2911">
    <property type="taxonomic scope" value="Bacteria"/>
</dbReference>
<dbReference type="AlphaFoldDB" id="Q2G8R7"/>
<keyword evidence="1" id="KW-0472">Membrane</keyword>
<dbReference type="InterPro" id="IPR021730">
    <property type="entry name" value="YdbH"/>
</dbReference>
<sequence>MADRFEMAESEEPPVSDAPRRRVRWRRVGVPALALVMAAGAGLWLGREQLADRVIAGQLRGYGLPATYEIESIGPGTQILRNVVVGDPQRPDLTVERVLVGIEYHLGTPTIGSVRLVRPRVYGQYLNGKLSFGSLDKVLFAPRDPNKPFALPRLDLAVEDGRGLILSDYGKVGLKLDGHGRLDDGFAGTLAAVAPRISGGNCTGEDASLFGRVSIREERPGFTGPLRLKSLSCEGGARSGAIVAQVDARADKGLGGVAGDATVRGQGLALTGATIETLALDTRLAWRENVLTGRVEANAGGVKTGGVSIGLLGVEGAVRAREGFRKAEFRGALEGEGLRRGKVLDAGLASAERSASGTLLAPMLAQLRQSLLREERGSRLSGEIALRRNGDGLSLVAPQAQLVGGSGASLLTLSRFQVATGGDDGPPRLAGNFATGGAGIPRIVGRMERGRAGQALFRLTMAPWRAGGGSLAIPEMMIAQVGDGSLGFSGTAQLSGAIPGGSVQNLVLPLNGAYGASGELALWKRCVTARFDRLVLGQMQVDGNRLGLCPPGGSAIVRNGAAGLRVAAGTPGLELTGRLGETSLAVKTGAVGFAWPGVLTARAVEVALGPADTATHLKLADLDARLGKDFTGSFGGVEAKLAAVPLDVSNAAGQWRYADGALVLSGVGFELTDRLDPARFERLRSEGATLALADNRIVANALLREAKSGREVATTVIRHDLGTGAGHADLKVDGLVFDKGFQPDDLTRLALGVVANVKGTVRGEGDIDWSARGVTSKGRFGTESMDLAAAFGPVKGLSGTLEFTDLLGMVTAPHQKLRVASVNPGIEVADGVVDLTLLPDQVLRLHEARWPFLGGTLTLEPTDLRLGVAEARRYTLTIVGLDAAKFVERMELGNLSATGTFDGQLPLVFDANGGRLEKGTLVSRPPGGNVSYVGALTYRDLSPMANFAFDALKSLDYRTMTIAIEGDLEGEIVTNVKFGGVKQGAGTKRNFITKQVANLPIQFNVNIRAPFYQLITSVKAMYDPAFIKDPRTLGLVDAQGRPIQRFGNGVRPGGAPVVVLPGEQRSIQPAESGNLP</sequence>
<evidence type="ECO:0000313" key="3">
    <source>
        <dbReference type="Proteomes" id="UP000009134"/>
    </source>
</evidence>
<evidence type="ECO:0000256" key="1">
    <source>
        <dbReference type="SAM" id="Phobius"/>
    </source>
</evidence>
<gene>
    <name evidence="2" type="ordered locus">Saro_1312</name>
</gene>
<dbReference type="Pfam" id="PF11739">
    <property type="entry name" value="YdbH-like"/>
    <property type="match status" value="1"/>
</dbReference>
<proteinExistence type="predicted"/>
<feature type="transmembrane region" description="Helical" evidence="1">
    <location>
        <begin position="28"/>
        <end position="46"/>
    </location>
</feature>